<sequence>MSTSKASTAPPAVNKFYFAAWRWHFYAGLFVVPFLVMLALTGAFMMIYSDIGNELGMAPDVVASGPALPVSTQAKAAIAAVPDGLLTTYIAPESSTRPAYFELKQGDATIAVAVDPYRGTVLNAQDEATTYRALAERIHGTLLIGDTGDRLIEAAASLSILLIATGLYMWWPRKGGLLAALLPRLSTRGRGLWKELHKTTGIWISAVLLLFMLSGLAWTGIWGDKFVKPWSSFPAEKWDSVPLSDLTHASLNRSPLHEVPWGLELTPLPASGSSAGTAGVPQPVVLDTVAQWAAANGFAGQYKLALPMGETGVYSVSIDGRNGDGFTPSDDRFVHIDQYTGNILADIRYAEYKPVAKLMAWGIGLHKGMAGTWNFVFNLVYIALVLLLCVSGVVMWWKRRPAGAGRLAAPPMPSDLPLWKGAVLVGLAIALAFPMAGIAILCVLAIDVLVLTRVPVLKRAFS</sequence>
<dbReference type="EMBL" id="JAUSVO010000004">
    <property type="protein sequence ID" value="MDQ0438885.1"/>
    <property type="molecule type" value="Genomic_DNA"/>
</dbReference>
<accession>A0ABU0H9C9</accession>
<protein>
    <submittedName>
        <fullName evidence="3">Iron-regulated membrane protein</fullName>
    </submittedName>
</protein>
<dbReference type="InterPro" id="IPR005625">
    <property type="entry name" value="PepSY-ass_TM"/>
</dbReference>
<reference evidence="3 4" key="1">
    <citation type="submission" date="2023-07" db="EMBL/GenBank/DDBJ databases">
        <title>Genomic Encyclopedia of Type Strains, Phase IV (KMG-IV): sequencing the most valuable type-strain genomes for metagenomic binning, comparative biology and taxonomic classification.</title>
        <authorList>
            <person name="Goeker M."/>
        </authorList>
    </citation>
    <scope>NUCLEOTIDE SEQUENCE [LARGE SCALE GENOMIC DNA]</scope>
    <source>
        <strain evidence="3 4">B6-8</strain>
    </source>
</reference>
<evidence type="ECO:0000313" key="3">
    <source>
        <dbReference type="EMBL" id="MDQ0438885.1"/>
    </source>
</evidence>
<evidence type="ECO:0000313" key="4">
    <source>
        <dbReference type="Proteomes" id="UP001241603"/>
    </source>
</evidence>
<feature type="transmembrane region" description="Helical" evidence="1">
    <location>
        <begin position="23"/>
        <end position="48"/>
    </location>
</feature>
<dbReference type="PANTHER" id="PTHR34219:SF1">
    <property type="entry name" value="PEPSY DOMAIN-CONTAINING PROTEIN"/>
    <property type="match status" value="1"/>
</dbReference>
<dbReference type="PANTHER" id="PTHR34219">
    <property type="entry name" value="IRON-REGULATED INNER MEMBRANE PROTEIN-RELATED"/>
    <property type="match status" value="1"/>
</dbReference>
<dbReference type="InterPro" id="IPR025711">
    <property type="entry name" value="PepSY"/>
</dbReference>
<keyword evidence="1" id="KW-1133">Transmembrane helix</keyword>
<keyword evidence="1" id="KW-0812">Transmembrane</keyword>
<dbReference type="Pfam" id="PF03413">
    <property type="entry name" value="PepSY"/>
    <property type="match status" value="1"/>
</dbReference>
<dbReference type="Pfam" id="PF03929">
    <property type="entry name" value="PepSY_TM"/>
    <property type="match status" value="1"/>
</dbReference>
<comment type="caution">
    <text evidence="3">The sequence shown here is derived from an EMBL/GenBank/DDBJ whole genome shotgun (WGS) entry which is preliminary data.</text>
</comment>
<feature type="transmembrane region" description="Helical" evidence="1">
    <location>
        <begin position="375"/>
        <end position="397"/>
    </location>
</feature>
<organism evidence="3 4">
    <name type="scientific">Kaistia dalseonensis</name>
    <dbReference type="NCBI Taxonomy" id="410840"/>
    <lineage>
        <taxon>Bacteria</taxon>
        <taxon>Pseudomonadati</taxon>
        <taxon>Pseudomonadota</taxon>
        <taxon>Alphaproteobacteria</taxon>
        <taxon>Hyphomicrobiales</taxon>
        <taxon>Kaistiaceae</taxon>
        <taxon>Kaistia</taxon>
    </lineage>
</organism>
<feature type="transmembrane region" description="Helical" evidence="1">
    <location>
        <begin position="151"/>
        <end position="171"/>
    </location>
</feature>
<feature type="transmembrane region" description="Helical" evidence="1">
    <location>
        <begin position="417"/>
        <end position="450"/>
    </location>
</feature>
<evidence type="ECO:0000259" key="2">
    <source>
        <dbReference type="Pfam" id="PF03413"/>
    </source>
</evidence>
<feature type="domain" description="PepSY" evidence="2">
    <location>
        <begin position="307"/>
        <end position="345"/>
    </location>
</feature>
<keyword evidence="4" id="KW-1185">Reference proteome</keyword>
<evidence type="ECO:0000256" key="1">
    <source>
        <dbReference type="SAM" id="Phobius"/>
    </source>
</evidence>
<dbReference type="Proteomes" id="UP001241603">
    <property type="component" value="Unassembled WGS sequence"/>
</dbReference>
<dbReference type="RefSeq" id="WP_266349762.1">
    <property type="nucleotide sequence ID" value="NZ_JAPKNG010000004.1"/>
</dbReference>
<keyword evidence="1" id="KW-0472">Membrane</keyword>
<name>A0ABU0H9C9_9HYPH</name>
<proteinExistence type="predicted"/>
<gene>
    <name evidence="3" type="ORF">QO014_003280</name>
</gene>
<feature type="transmembrane region" description="Helical" evidence="1">
    <location>
        <begin position="202"/>
        <end position="222"/>
    </location>
</feature>